<dbReference type="SMART" id="SM01117">
    <property type="entry name" value="Cyt-b5"/>
    <property type="match status" value="1"/>
</dbReference>
<evidence type="ECO:0000259" key="7">
    <source>
        <dbReference type="PROSITE" id="PS50255"/>
    </source>
</evidence>
<dbReference type="PANTHER" id="PTHR19372:SF7">
    <property type="entry name" value="SULFITE OXIDASE, MITOCHONDRIAL"/>
    <property type="match status" value="1"/>
</dbReference>
<comment type="caution">
    <text evidence="8">The sequence shown here is derived from an EMBL/GenBank/DDBJ whole genome shotgun (WGS) entry which is preliminary data.</text>
</comment>
<dbReference type="GO" id="GO:0008482">
    <property type="term" value="F:sulfite oxidase activity"/>
    <property type="evidence" value="ECO:0007669"/>
    <property type="project" value="TreeGrafter"/>
</dbReference>
<sequence>MIRNSLSQAVGKASLVAARTPKQQSSRLIHLSLVKKNNKNPLMLRRRLLVQSFSTSASSGNQVDVEASAVVRNKILAVVALAGAVAGAATFIGTTANNVAYCEQAEDDEETKQVPKTTLDYLNFDVWTPAIVAREDLMELANEHDGGLEGYPVYSAKEVAENDGTDGKPIWMSYGGVVYDVTKFISNHPGGSEKIMMAAGSSIEPFWHNYRQHFSSDLPIRLMEHMVIGRLLEKDQVLVDAHMEAIYENSEDPFDHEPVRHKALRVHSEHTMNAETPAHLLTNNYLTPNSIFYIRHHHPVPFLTTEQVQKFALEIDLSAFAPGGGEELFGKEKQKYIQRYTLEELKTKFPETHVVATLQCSGNRRSDFNRFQRTSGTGWGQGAISTAKWTGVRLSDLLKDAGLDNPMEAEKEHGVRHVRMHALDGMSASVGMEKVMNPYGDCIVAYEMNGQLLPRDHGYPLRVIVPGYAGVRNVKWVNRIELAKEEAEGPWQRGLNYKILPPSITDANEVDIETMPSVMEPSLFSGITNLRLGKNKGRPSEYHPGDKVNMTVSGWAWAGGGRNIVRVDLTGDNGHTWTSAELKEGKGQRFGKAWAWTFWEAQVPAVVLKDGTVDVASKAIDNAFNVQPESSDHVWNVRGLGNNSWFRRSFRLSSPGKK</sequence>
<dbReference type="PROSITE" id="PS50255">
    <property type="entry name" value="CYTOCHROME_B5_2"/>
    <property type="match status" value="1"/>
</dbReference>
<protein>
    <recommendedName>
        <fullName evidence="7">Cytochrome b5 heme-binding domain-containing protein</fullName>
    </recommendedName>
</protein>
<dbReference type="InterPro" id="IPR000572">
    <property type="entry name" value="OxRdtase_Mopterin-bd_dom"/>
</dbReference>
<keyword evidence="9" id="KW-1185">Reference proteome</keyword>
<dbReference type="Gene3D" id="2.60.40.650">
    <property type="match status" value="1"/>
</dbReference>
<dbReference type="SUPFAM" id="SSF56524">
    <property type="entry name" value="Oxidoreductase molybdopterin-binding domain"/>
    <property type="match status" value="1"/>
</dbReference>
<accession>A0AAD2CJQ4</accession>
<feature type="domain" description="Cytochrome b5 heme-binding" evidence="7">
    <location>
        <begin position="151"/>
        <end position="232"/>
    </location>
</feature>
<dbReference type="GO" id="GO:0030151">
    <property type="term" value="F:molybdenum ion binding"/>
    <property type="evidence" value="ECO:0007669"/>
    <property type="project" value="InterPro"/>
</dbReference>
<keyword evidence="2" id="KW-0500">Molybdenum</keyword>
<dbReference type="InterPro" id="IPR005066">
    <property type="entry name" value="MoCF_OxRdtse_dimer"/>
</dbReference>
<dbReference type="GO" id="GO:0006790">
    <property type="term" value="P:sulfur compound metabolic process"/>
    <property type="evidence" value="ECO:0007669"/>
    <property type="project" value="TreeGrafter"/>
</dbReference>
<evidence type="ECO:0000256" key="6">
    <source>
        <dbReference type="ARBA" id="ARBA00023004"/>
    </source>
</evidence>
<reference evidence="8" key="1">
    <citation type="submission" date="2023-08" db="EMBL/GenBank/DDBJ databases">
        <authorList>
            <person name="Audoor S."/>
            <person name="Bilcke G."/>
        </authorList>
    </citation>
    <scope>NUCLEOTIDE SEQUENCE</scope>
</reference>
<dbReference type="SUPFAM" id="SSF55856">
    <property type="entry name" value="Cytochrome b5-like heme/steroid binding domain"/>
    <property type="match status" value="1"/>
</dbReference>
<dbReference type="Gene3D" id="3.90.420.10">
    <property type="entry name" value="Oxidoreductase, molybdopterin-binding domain"/>
    <property type="match status" value="1"/>
</dbReference>
<evidence type="ECO:0000256" key="4">
    <source>
        <dbReference type="ARBA" id="ARBA00022723"/>
    </source>
</evidence>
<comment type="cofactor">
    <cofactor evidence="1">
        <name>Mo-molybdopterin</name>
        <dbReference type="ChEBI" id="CHEBI:71302"/>
    </cofactor>
</comment>
<dbReference type="GO" id="GO:0043546">
    <property type="term" value="F:molybdopterin cofactor binding"/>
    <property type="evidence" value="ECO:0007669"/>
    <property type="project" value="TreeGrafter"/>
</dbReference>
<dbReference type="Pfam" id="PF00174">
    <property type="entry name" value="Oxidored_molyb"/>
    <property type="match status" value="1"/>
</dbReference>
<evidence type="ECO:0000256" key="3">
    <source>
        <dbReference type="ARBA" id="ARBA00022617"/>
    </source>
</evidence>
<dbReference type="GO" id="GO:0020037">
    <property type="term" value="F:heme binding"/>
    <property type="evidence" value="ECO:0007669"/>
    <property type="project" value="InterPro"/>
</dbReference>
<dbReference type="InterPro" id="IPR014756">
    <property type="entry name" value="Ig_E-set"/>
</dbReference>
<proteinExistence type="predicted"/>
<evidence type="ECO:0000256" key="2">
    <source>
        <dbReference type="ARBA" id="ARBA00022505"/>
    </source>
</evidence>
<dbReference type="Proteomes" id="UP001295423">
    <property type="component" value="Unassembled WGS sequence"/>
</dbReference>
<keyword evidence="3" id="KW-0349">Heme</keyword>
<dbReference type="FunFam" id="3.10.120.10:FF:000007">
    <property type="entry name" value="Sulfite oxidase, mitochondrial"/>
    <property type="match status" value="1"/>
</dbReference>
<dbReference type="InterPro" id="IPR001199">
    <property type="entry name" value="Cyt_B5-like_heme/steroid-bd"/>
</dbReference>
<dbReference type="Pfam" id="PF00173">
    <property type="entry name" value="Cyt-b5"/>
    <property type="match status" value="1"/>
</dbReference>
<keyword evidence="5" id="KW-0560">Oxidoreductase</keyword>
<dbReference type="Gene3D" id="3.10.120.10">
    <property type="entry name" value="Cytochrome b5-like heme/steroid binding domain"/>
    <property type="match status" value="1"/>
</dbReference>
<name>A0AAD2CJQ4_9STRA</name>
<evidence type="ECO:0000313" key="8">
    <source>
        <dbReference type="EMBL" id="CAJ1936097.1"/>
    </source>
</evidence>
<dbReference type="Pfam" id="PF03404">
    <property type="entry name" value="Mo-co_dimer"/>
    <property type="match status" value="1"/>
</dbReference>
<dbReference type="InterPro" id="IPR036400">
    <property type="entry name" value="Cyt_B5-like_heme/steroid_sf"/>
</dbReference>
<dbReference type="PRINTS" id="PR00407">
    <property type="entry name" value="EUMOPTERIN"/>
</dbReference>
<dbReference type="PRINTS" id="PR00363">
    <property type="entry name" value="CYTOCHROMEB5"/>
</dbReference>
<evidence type="ECO:0000256" key="5">
    <source>
        <dbReference type="ARBA" id="ARBA00023002"/>
    </source>
</evidence>
<dbReference type="EMBL" id="CAKOGP040000546">
    <property type="protein sequence ID" value="CAJ1936097.1"/>
    <property type="molecule type" value="Genomic_DNA"/>
</dbReference>
<dbReference type="InterPro" id="IPR036374">
    <property type="entry name" value="OxRdtase_Mopterin-bd_sf"/>
</dbReference>
<dbReference type="AlphaFoldDB" id="A0AAD2CJQ4"/>
<keyword evidence="4" id="KW-0479">Metal-binding</keyword>
<dbReference type="SUPFAM" id="SSF81296">
    <property type="entry name" value="E set domains"/>
    <property type="match status" value="1"/>
</dbReference>
<evidence type="ECO:0000313" key="9">
    <source>
        <dbReference type="Proteomes" id="UP001295423"/>
    </source>
</evidence>
<dbReference type="GO" id="GO:0005739">
    <property type="term" value="C:mitochondrion"/>
    <property type="evidence" value="ECO:0007669"/>
    <property type="project" value="TreeGrafter"/>
</dbReference>
<dbReference type="InterPro" id="IPR008335">
    <property type="entry name" value="Mopterin_OxRdtase_euk"/>
</dbReference>
<dbReference type="PROSITE" id="PS00191">
    <property type="entry name" value="CYTOCHROME_B5_1"/>
    <property type="match status" value="1"/>
</dbReference>
<organism evidence="8 9">
    <name type="scientific">Cylindrotheca closterium</name>
    <dbReference type="NCBI Taxonomy" id="2856"/>
    <lineage>
        <taxon>Eukaryota</taxon>
        <taxon>Sar</taxon>
        <taxon>Stramenopiles</taxon>
        <taxon>Ochrophyta</taxon>
        <taxon>Bacillariophyta</taxon>
        <taxon>Bacillariophyceae</taxon>
        <taxon>Bacillariophycidae</taxon>
        <taxon>Bacillariales</taxon>
        <taxon>Bacillariaceae</taxon>
        <taxon>Cylindrotheca</taxon>
    </lineage>
</organism>
<keyword evidence="6" id="KW-0408">Iron</keyword>
<dbReference type="PANTHER" id="PTHR19372">
    <property type="entry name" value="SULFITE REDUCTASE"/>
    <property type="match status" value="1"/>
</dbReference>
<dbReference type="InterPro" id="IPR018506">
    <property type="entry name" value="Cyt_B5_heme-BS"/>
</dbReference>
<gene>
    <name evidence="8" type="ORF">CYCCA115_LOCUS5036</name>
</gene>
<evidence type="ECO:0000256" key="1">
    <source>
        <dbReference type="ARBA" id="ARBA00001924"/>
    </source>
</evidence>